<name>A0A8X6RUE1_TRICX</name>
<reference evidence="1" key="1">
    <citation type="submission" date="2020-08" db="EMBL/GenBank/DDBJ databases">
        <title>Multicomponent nature underlies the extraordinary mechanical properties of spider dragline silk.</title>
        <authorList>
            <person name="Kono N."/>
            <person name="Nakamura H."/>
            <person name="Mori M."/>
            <person name="Yoshida Y."/>
            <person name="Ohtoshi R."/>
            <person name="Malay A.D."/>
            <person name="Moran D.A.P."/>
            <person name="Tomita M."/>
            <person name="Numata K."/>
            <person name="Arakawa K."/>
        </authorList>
    </citation>
    <scope>NUCLEOTIDE SEQUENCE</scope>
</reference>
<dbReference type="Proteomes" id="UP000887159">
    <property type="component" value="Unassembled WGS sequence"/>
</dbReference>
<evidence type="ECO:0000313" key="1">
    <source>
        <dbReference type="EMBL" id="GFY00791.1"/>
    </source>
</evidence>
<keyword evidence="2" id="KW-1185">Reference proteome</keyword>
<sequence length="118" mass="13202">MIVHGKPRHSHSQGISEGVNQDIENRFCSWMSDNKCDRWSEGLCILQFTKNRAYHFVIKRLTHEALLGCKSKQLVSSSSMSAICVAKTVLNRARKEKKSRLISGECGGQGVDLSLPIK</sequence>
<comment type="caution">
    <text evidence="1">The sequence shown here is derived from an EMBL/GenBank/DDBJ whole genome shotgun (WGS) entry which is preliminary data.</text>
</comment>
<evidence type="ECO:0000313" key="2">
    <source>
        <dbReference type="Proteomes" id="UP000887159"/>
    </source>
</evidence>
<protein>
    <submittedName>
        <fullName evidence="1">KRAB-A domain-containing protein 2</fullName>
    </submittedName>
</protein>
<proteinExistence type="predicted"/>
<gene>
    <name evidence="1" type="primary">KRBA2_17</name>
    <name evidence="1" type="ORF">TNCV_2141831</name>
</gene>
<dbReference type="Gene3D" id="3.30.420.10">
    <property type="entry name" value="Ribonuclease H-like superfamily/Ribonuclease H"/>
    <property type="match status" value="1"/>
</dbReference>
<organism evidence="1 2">
    <name type="scientific">Trichonephila clavipes</name>
    <name type="common">Golden silk orbweaver</name>
    <name type="synonym">Nephila clavipes</name>
    <dbReference type="NCBI Taxonomy" id="2585209"/>
    <lineage>
        <taxon>Eukaryota</taxon>
        <taxon>Metazoa</taxon>
        <taxon>Ecdysozoa</taxon>
        <taxon>Arthropoda</taxon>
        <taxon>Chelicerata</taxon>
        <taxon>Arachnida</taxon>
        <taxon>Araneae</taxon>
        <taxon>Araneomorphae</taxon>
        <taxon>Entelegynae</taxon>
        <taxon>Araneoidea</taxon>
        <taxon>Nephilidae</taxon>
        <taxon>Trichonephila</taxon>
    </lineage>
</organism>
<dbReference type="GO" id="GO:0003676">
    <property type="term" value="F:nucleic acid binding"/>
    <property type="evidence" value="ECO:0007669"/>
    <property type="project" value="InterPro"/>
</dbReference>
<accession>A0A8X6RUE1</accession>
<dbReference type="InterPro" id="IPR036397">
    <property type="entry name" value="RNaseH_sf"/>
</dbReference>
<dbReference type="AlphaFoldDB" id="A0A8X6RUE1"/>
<dbReference type="EMBL" id="BMAU01021221">
    <property type="protein sequence ID" value="GFY00791.1"/>
    <property type="molecule type" value="Genomic_DNA"/>
</dbReference>